<organism evidence="2 3">
    <name type="scientific">Bellilinea caldifistulae</name>
    <dbReference type="NCBI Taxonomy" id="360411"/>
    <lineage>
        <taxon>Bacteria</taxon>
        <taxon>Bacillati</taxon>
        <taxon>Chloroflexota</taxon>
        <taxon>Anaerolineae</taxon>
        <taxon>Anaerolineales</taxon>
        <taxon>Anaerolineaceae</taxon>
        <taxon>Bellilinea</taxon>
    </lineage>
</organism>
<dbReference type="OrthoDB" id="9803529at2"/>
<proteinExistence type="predicted"/>
<dbReference type="InterPro" id="IPR000825">
    <property type="entry name" value="SUF_FeS_clus_asmbl_SufBD_core"/>
</dbReference>
<dbReference type="InterPro" id="IPR055346">
    <property type="entry name" value="Fe-S_cluster_assembly_SufBD"/>
</dbReference>
<dbReference type="PANTHER" id="PTHR30508">
    <property type="entry name" value="FES CLUSTER ASSEMBLY PROTEIN SUF"/>
    <property type="match status" value="1"/>
</dbReference>
<dbReference type="InterPro" id="IPR037284">
    <property type="entry name" value="SUF_FeS_clus_asmbl_SufBD_sf"/>
</dbReference>
<dbReference type="RefSeq" id="WP_061914571.1">
    <property type="nucleotide sequence ID" value="NZ_DF967971.1"/>
</dbReference>
<feature type="domain" description="SUF system FeS cluster assembly SufBD core" evidence="1">
    <location>
        <begin position="110"/>
        <end position="325"/>
    </location>
</feature>
<gene>
    <name evidence="2" type="ORF">AC812_03955</name>
</gene>
<dbReference type="PATRIC" id="fig|360411.5.peg.3320"/>
<reference evidence="2 3" key="1">
    <citation type="submission" date="2015-07" db="EMBL/GenBank/DDBJ databases">
        <title>Draft genome of Bellilinea caldifistulae DSM 17877.</title>
        <authorList>
            <person name="Hemp J."/>
            <person name="Ward L.M."/>
            <person name="Pace L.A."/>
            <person name="Fischer W.W."/>
        </authorList>
    </citation>
    <scope>NUCLEOTIDE SEQUENCE [LARGE SCALE GENOMIC DNA]</scope>
    <source>
        <strain evidence="2 3">GOMI-1</strain>
    </source>
</reference>
<evidence type="ECO:0000313" key="2">
    <source>
        <dbReference type="EMBL" id="KPL77135.1"/>
    </source>
</evidence>
<dbReference type="Proteomes" id="UP000050514">
    <property type="component" value="Unassembled WGS sequence"/>
</dbReference>
<dbReference type="EMBL" id="LGHJ01000010">
    <property type="protein sequence ID" value="KPL77135.1"/>
    <property type="molecule type" value="Genomic_DNA"/>
</dbReference>
<sequence length="329" mass="36038">MGNPIKSHAFEQTSPAWAGELQSLMEAYQQAGGDPASFQMPEVATLAVSGDQVLVSHDIPGVHLYSQPLEHGVRVSVVVDDGTLVKHPVHLCFGVLPMEGIQRIEADYQIGNGAQVQFLAHCSFPNAVRVEHRMNARIHIGRNSSMSYKEEHYHGLEGGVEVYPYSEVTIEEGGQFTSNFAITRGRVGTLMMNYHIEAQKDALAELVTKVFGSGDDHIRVEETIHLNGENAHSMTKTRIAVKDKAISEVTTITEGNAPRARGHMDCTEIVRDQALAANNPIVKVSNAQAQVTHEAAIGTVNRRELETLMARGLDEEEAVDLIIRAMIRS</sequence>
<name>A0A0P6XLI5_9CHLR</name>
<comment type="caution">
    <text evidence="2">The sequence shown here is derived from an EMBL/GenBank/DDBJ whole genome shotgun (WGS) entry which is preliminary data.</text>
</comment>
<dbReference type="SUPFAM" id="SSF101960">
    <property type="entry name" value="Stabilizer of iron transporter SufD"/>
    <property type="match status" value="1"/>
</dbReference>
<dbReference type="STRING" id="360411.AC812_03955"/>
<evidence type="ECO:0000259" key="1">
    <source>
        <dbReference type="Pfam" id="PF01458"/>
    </source>
</evidence>
<protein>
    <recommendedName>
        <fullName evidence="1">SUF system FeS cluster assembly SufBD core domain-containing protein</fullName>
    </recommendedName>
</protein>
<dbReference type="GO" id="GO:0016226">
    <property type="term" value="P:iron-sulfur cluster assembly"/>
    <property type="evidence" value="ECO:0007669"/>
    <property type="project" value="InterPro"/>
</dbReference>
<keyword evidence="3" id="KW-1185">Reference proteome</keyword>
<dbReference type="AlphaFoldDB" id="A0A0P6XLI5"/>
<dbReference type="Pfam" id="PF01458">
    <property type="entry name" value="SUFBD_core"/>
    <property type="match status" value="1"/>
</dbReference>
<evidence type="ECO:0000313" key="3">
    <source>
        <dbReference type="Proteomes" id="UP000050514"/>
    </source>
</evidence>
<accession>A0A0P6XLI5</accession>
<dbReference type="PANTHER" id="PTHR30508:SF6">
    <property type="entry name" value="UPF0051 PROTEIN MJ0034"/>
    <property type="match status" value="1"/>
</dbReference>